<feature type="domain" description="POTRA" evidence="10">
    <location>
        <begin position="42"/>
        <end position="109"/>
    </location>
</feature>
<evidence type="ECO:0000256" key="1">
    <source>
        <dbReference type="ARBA" id="ARBA00004370"/>
    </source>
</evidence>
<keyword evidence="5 7" id="KW-0472">Membrane</keyword>
<comment type="similarity">
    <text evidence="7">Belongs to the BamA family.</text>
</comment>
<feature type="domain" description="POTRA" evidence="10">
    <location>
        <begin position="363"/>
        <end position="436"/>
    </location>
</feature>
<dbReference type="PANTHER" id="PTHR12815:SF18">
    <property type="entry name" value="SORTING AND ASSEMBLY MACHINERY COMPONENT 50 HOMOLOG"/>
    <property type="match status" value="1"/>
</dbReference>
<evidence type="ECO:0000256" key="7">
    <source>
        <dbReference type="HAMAP-Rule" id="MF_01430"/>
    </source>
</evidence>
<dbReference type="GO" id="GO:0043165">
    <property type="term" value="P:Gram-negative-bacterium-type cell outer membrane assembly"/>
    <property type="evidence" value="ECO:0007669"/>
    <property type="project" value="UniProtKB-UniRule"/>
</dbReference>
<comment type="function">
    <text evidence="7">Part of the outer membrane protein assembly complex, which is involved in assembly and insertion of beta-barrel proteins into the outer membrane.</text>
</comment>
<dbReference type="PIRSF" id="PIRSF006076">
    <property type="entry name" value="OM_assembly_OMP85"/>
    <property type="match status" value="1"/>
</dbReference>
<dbReference type="GO" id="GO:0051205">
    <property type="term" value="P:protein insertion into membrane"/>
    <property type="evidence" value="ECO:0007669"/>
    <property type="project" value="UniProtKB-UniRule"/>
</dbReference>
<feature type="coiled-coil region" evidence="9">
    <location>
        <begin position="163"/>
        <end position="190"/>
    </location>
</feature>
<protein>
    <recommendedName>
        <fullName evidence="7 8">Outer membrane protein assembly factor BamA</fullName>
    </recommendedName>
</protein>
<dbReference type="InterPro" id="IPR023707">
    <property type="entry name" value="OM_assembly_BamA"/>
</dbReference>
<dbReference type="Pfam" id="PF01103">
    <property type="entry name" value="Omp85"/>
    <property type="match status" value="1"/>
</dbReference>
<keyword evidence="6 7" id="KW-0998">Cell outer membrane</keyword>
<dbReference type="Gene3D" id="3.10.20.310">
    <property type="entry name" value="membrane protein fhac"/>
    <property type="match status" value="5"/>
</dbReference>
<keyword evidence="9" id="KW-0175">Coiled coil</keyword>
<organism evidence="11">
    <name type="scientific">Magnetococcus massalia (strain MO-1)</name>
    <dbReference type="NCBI Taxonomy" id="451514"/>
    <lineage>
        <taxon>Bacteria</taxon>
        <taxon>Pseudomonadati</taxon>
        <taxon>Pseudomonadota</taxon>
        <taxon>Magnetococcia</taxon>
        <taxon>Magnetococcales</taxon>
        <taxon>Magnetococcaceae</taxon>
        <taxon>Magnetococcus</taxon>
    </lineage>
</organism>
<sequence>MMFDLLFRKTLHITAPALLVGILLLPGLSQAQFLSSPSGSSNTIGEIRVEGAKWINKNTVLHSLELEVGDRFSTSKQQKSLKALYKTGFFKDVQLDRQGDVLVVRVLENPLVNEIRFSGNDAMEDDELKQLIKQKKREPYNKARTEADLAVMRQAYRIKGLFLANIELEVEELSQNRVRLTYEIEEGEKSRVQEVRFIGNKLVDDGTLLKKLVIQPTGWLSWLKEDDTYDREKLMFDQQQLRNVYQDQGYARIQVNSSIAELTPDKKAFIVTHSVTEGDRYKFGKLTIQGDFDELPESDLYAQLQMEEGEWFNVTAVRDTREKLTDLIGDFGYAFLDINPKTVYDDEAKTVSLDFQVKKGRRVYLDRIDVVGNNRTRDEVIRREVLLGEGDRFAASKVRKTKNRLRRLDYFEEVEVTTPKTMDPDMVRLKVKVQEKPTGSFTIGAGFSSTDKIISSASVTQRNFLGRGQKLSFSTALSATRTEFEVSFTEPYFLHKPISAGFDLYNRKTDDDDNSSYKKSSYGLGLRLGAALSDHLYNSVSYHIRHVELYDIDSGASSVIQAEYANSPYLQSMVSNTLSWRDMNRSKDGKSVVKGRSHSLTTDFSGLGGDVRFVRLVQDNHFYHPLMKKDKLTGHLRLKGGMIETWDGSVPIYERFNLGGPRTVRGFRSSGIGARSTTDGDSMGGNYFGQVNMELIFPVLGLEDKGVKGMTFIDAGLLNNFDSLGAGIDESDNPRVAAGVGVHWDSPFGPLQFSLGFPLVKEEWDETRTFDFSVGTSL</sequence>
<comment type="subcellular location">
    <subcellularLocation>
        <location evidence="7">Cell outer membrane</location>
    </subcellularLocation>
    <subcellularLocation>
        <location evidence="1">Membrane</location>
    </subcellularLocation>
</comment>
<dbReference type="GO" id="GO:0009279">
    <property type="term" value="C:cell outer membrane"/>
    <property type="evidence" value="ECO:0007669"/>
    <property type="project" value="UniProtKB-SubCell"/>
</dbReference>
<evidence type="ECO:0000256" key="4">
    <source>
        <dbReference type="ARBA" id="ARBA00022737"/>
    </source>
</evidence>
<dbReference type="Pfam" id="PF07244">
    <property type="entry name" value="POTRA"/>
    <property type="match status" value="5"/>
</dbReference>
<dbReference type="PANTHER" id="PTHR12815">
    <property type="entry name" value="SORTING AND ASSEMBLY MACHINERY SAMM50 PROTEIN FAMILY MEMBER"/>
    <property type="match status" value="1"/>
</dbReference>
<evidence type="ECO:0000256" key="3">
    <source>
        <dbReference type="ARBA" id="ARBA00022692"/>
    </source>
</evidence>
<proteinExistence type="inferred from homology"/>
<keyword evidence="7" id="KW-0732">Signal</keyword>
<feature type="domain" description="POTRA" evidence="10">
    <location>
        <begin position="110"/>
        <end position="187"/>
    </location>
</feature>
<evidence type="ECO:0000256" key="6">
    <source>
        <dbReference type="ARBA" id="ARBA00023237"/>
    </source>
</evidence>
<evidence type="ECO:0000256" key="9">
    <source>
        <dbReference type="SAM" id="Coils"/>
    </source>
</evidence>
<evidence type="ECO:0000313" key="11">
    <source>
        <dbReference type="EMBL" id="CRH05176.1"/>
    </source>
</evidence>
<dbReference type="InterPro" id="IPR000184">
    <property type="entry name" value="Bac_surfAg_D15"/>
</dbReference>
<evidence type="ECO:0000256" key="8">
    <source>
        <dbReference type="NCBIfam" id="TIGR03303"/>
    </source>
</evidence>
<dbReference type="InterPro" id="IPR010827">
    <property type="entry name" value="BamA/TamA_POTRA"/>
</dbReference>
<comment type="subunit">
    <text evidence="7">Part of the Bam complex.</text>
</comment>
<dbReference type="NCBIfam" id="TIGR03303">
    <property type="entry name" value="OM_YaeT"/>
    <property type="match status" value="1"/>
</dbReference>
<gene>
    <name evidence="7" type="primary">bamA</name>
    <name evidence="11" type="ORF">MAGMO_0978</name>
</gene>
<keyword evidence="4 7" id="KW-0677">Repeat</keyword>
<dbReference type="HAMAP" id="MF_01430">
    <property type="entry name" value="OM_assembly_BamA"/>
    <property type="match status" value="1"/>
</dbReference>
<dbReference type="AlphaFoldDB" id="A0A1S7LHA1"/>
<evidence type="ECO:0000256" key="2">
    <source>
        <dbReference type="ARBA" id="ARBA00022452"/>
    </source>
</evidence>
<accession>A0A1S7LHA1</accession>
<evidence type="ECO:0000259" key="10">
    <source>
        <dbReference type="PROSITE" id="PS51779"/>
    </source>
</evidence>
<keyword evidence="2 7" id="KW-1134">Transmembrane beta strand</keyword>
<dbReference type="PROSITE" id="PS51779">
    <property type="entry name" value="POTRA"/>
    <property type="match status" value="3"/>
</dbReference>
<name>A0A1S7LHA1_MAGMO</name>
<dbReference type="EMBL" id="LO017727">
    <property type="protein sequence ID" value="CRH05176.1"/>
    <property type="molecule type" value="Genomic_DNA"/>
</dbReference>
<dbReference type="InterPro" id="IPR039910">
    <property type="entry name" value="D15-like"/>
</dbReference>
<dbReference type="Gene3D" id="2.40.160.50">
    <property type="entry name" value="membrane protein fhac: a member of the omp85/tpsb transporter family"/>
    <property type="match status" value="1"/>
</dbReference>
<evidence type="ECO:0000256" key="5">
    <source>
        <dbReference type="ARBA" id="ARBA00023136"/>
    </source>
</evidence>
<dbReference type="InterPro" id="IPR034746">
    <property type="entry name" value="POTRA"/>
</dbReference>
<reference evidence="11" key="1">
    <citation type="submission" date="2015-04" db="EMBL/GenBank/DDBJ databases">
        <authorList>
            <person name="Syromyatnikov M.Y."/>
            <person name="Popov V.N."/>
        </authorList>
    </citation>
    <scope>NUCLEOTIDE SEQUENCE</scope>
    <source>
        <strain evidence="11">MO-1</strain>
    </source>
</reference>
<keyword evidence="3 7" id="KW-0812">Transmembrane</keyword>